<dbReference type="RefSeq" id="XP_018066601.1">
    <property type="nucleotide sequence ID" value="XM_018221386.1"/>
</dbReference>
<keyword evidence="3" id="KW-1185">Reference proteome</keyword>
<dbReference type="OrthoDB" id="194443at2759"/>
<dbReference type="CDD" id="cd18186">
    <property type="entry name" value="BTB_POZ_ZBTB_KLHL-like"/>
    <property type="match status" value="1"/>
</dbReference>
<reference evidence="2 3" key="1">
    <citation type="submission" date="2015-10" db="EMBL/GenBank/DDBJ databases">
        <title>Full genome of DAOMC 229536 Phialocephala scopiformis, a fungal endophyte of spruce producing the potent anti-insectan compound rugulosin.</title>
        <authorList>
            <consortium name="DOE Joint Genome Institute"/>
            <person name="Walker A.K."/>
            <person name="Frasz S.L."/>
            <person name="Seifert K.A."/>
            <person name="Miller J.D."/>
            <person name="Mondo S.J."/>
            <person name="Labutti K."/>
            <person name="Lipzen A."/>
            <person name="Dockter R."/>
            <person name="Kennedy M."/>
            <person name="Grigoriev I.V."/>
            <person name="Spatafora J.W."/>
        </authorList>
    </citation>
    <scope>NUCLEOTIDE SEQUENCE [LARGE SCALE GENOMIC DNA]</scope>
    <source>
        <strain evidence="2 3">CBS 120377</strain>
    </source>
</reference>
<organism evidence="2 3">
    <name type="scientific">Mollisia scopiformis</name>
    <name type="common">Conifer needle endophyte fungus</name>
    <name type="synonym">Phialocephala scopiformis</name>
    <dbReference type="NCBI Taxonomy" id="149040"/>
    <lineage>
        <taxon>Eukaryota</taxon>
        <taxon>Fungi</taxon>
        <taxon>Dikarya</taxon>
        <taxon>Ascomycota</taxon>
        <taxon>Pezizomycotina</taxon>
        <taxon>Leotiomycetes</taxon>
        <taxon>Helotiales</taxon>
        <taxon>Mollisiaceae</taxon>
        <taxon>Mollisia</taxon>
    </lineage>
</organism>
<evidence type="ECO:0000259" key="1">
    <source>
        <dbReference type="PROSITE" id="PS50097"/>
    </source>
</evidence>
<dbReference type="InParanoid" id="A0A194WW99"/>
<protein>
    <recommendedName>
        <fullName evidence="1">BTB domain-containing protein</fullName>
    </recommendedName>
</protein>
<gene>
    <name evidence="2" type="ORF">LY89DRAFT_756601</name>
</gene>
<dbReference type="InterPro" id="IPR000210">
    <property type="entry name" value="BTB/POZ_dom"/>
</dbReference>
<name>A0A194WW99_MOLSC</name>
<dbReference type="PANTHER" id="PTHR47843:SF2">
    <property type="entry name" value="BTB DOMAIN-CONTAINING PROTEIN"/>
    <property type="match status" value="1"/>
</dbReference>
<dbReference type="Pfam" id="PF00651">
    <property type="entry name" value="BTB"/>
    <property type="match status" value="1"/>
</dbReference>
<dbReference type="STRING" id="149040.A0A194WW99"/>
<dbReference type="Gene3D" id="3.30.710.10">
    <property type="entry name" value="Potassium Channel Kv1.1, Chain A"/>
    <property type="match status" value="1"/>
</dbReference>
<dbReference type="AlphaFoldDB" id="A0A194WW99"/>
<dbReference type="EMBL" id="KQ947424">
    <property type="protein sequence ID" value="KUJ12246.1"/>
    <property type="molecule type" value="Genomic_DNA"/>
</dbReference>
<dbReference type="PROSITE" id="PS50097">
    <property type="entry name" value="BTB"/>
    <property type="match status" value="1"/>
</dbReference>
<feature type="domain" description="BTB" evidence="1">
    <location>
        <begin position="15"/>
        <end position="78"/>
    </location>
</feature>
<evidence type="ECO:0000313" key="3">
    <source>
        <dbReference type="Proteomes" id="UP000070700"/>
    </source>
</evidence>
<proteinExistence type="predicted"/>
<dbReference type="KEGG" id="psco:LY89DRAFT_756601"/>
<accession>A0A194WW99</accession>
<dbReference type="Proteomes" id="UP000070700">
    <property type="component" value="Unassembled WGS sequence"/>
</dbReference>
<sequence length="215" mass="25382">MAPNPVKIKPGRDIVHVKVGLGLQDFGIHKNLLCGYSPFFKTAFTSGFEEARSGIMKLPEKDAKMFELFYNWLYTQELWDRDARREEWPELEGLMKLYIFADTVKVPVLKNHIIDTLQAISNATRRLPVSVFPYVWSNTTATDPIRTLMVDWLVWEFNEREFDENPEYFPPELRLQALKAMRRIISTYQRLKEIKDENLLVDMRKYHHKEDNAAQ</sequence>
<dbReference type="InterPro" id="IPR011333">
    <property type="entry name" value="SKP1/BTB/POZ_sf"/>
</dbReference>
<dbReference type="GeneID" id="28831112"/>
<dbReference type="SUPFAM" id="SSF54695">
    <property type="entry name" value="POZ domain"/>
    <property type="match status" value="1"/>
</dbReference>
<dbReference type="PANTHER" id="PTHR47843">
    <property type="entry name" value="BTB DOMAIN-CONTAINING PROTEIN-RELATED"/>
    <property type="match status" value="1"/>
</dbReference>
<evidence type="ECO:0000313" key="2">
    <source>
        <dbReference type="EMBL" id="KUJ12246.1"/>
    </source>
</evidence>